<dbReference type="EMBL" id="JAOQBH010000010">
    <property type="protein sequence ID" value="KAJ4129856.1"/>
    <property type="molecule type" value="Genomic_DNA"/>
</dbReference>
<name>A0ABQ8R9K9_FUSEQ</name>
<accession>A0ABQ8R9K9</accession>
<sequence length="284" mass="31226">MLPDSLFSAYQQYKEDTDSVAAWLASTAKKCGYKADQLSSSGAKAGPGRLKGKARKDAKKQQQAPQVAPSAPKYIIAIKDFIPLAEHILSSTKPVIKVPAAFATTIDRLIHMRSKFGEKMRKRGVETDEDSDDNHSYFVGVLKTVRSILSPRMPVKTPESVSLEDLTNRFIGLDIQDPSQKFLDAPDLARPEKEQGDDNNYEAELQKSFQDACMACTALVNDLNDIRTTIVSIWTAVSGFRDGGVDPAVTVVTTNTGIDLARNLIEQVLPILEEHGDPCLFLEQ</sequence>
<evidence type="ECO:0000256" key="1">
    <source>
        <dbReference type="SAM" id="MobiDB-lite"/>
    </source>
</evidence>
<dbReference type="Pfam" id="PF20253">
    <property type="entry name" value="DUF6604"/>
    <property type="match status" value="1"/>
</dbReference>
<protein>
    <recommendedName>
        <fullName evidence="2">DUF6604 domain-containing protein</fullName>
    </recommendedName>
</protein>
<dbReference type="PANTHER" id="PTHR38795">
    <property type="entry name" value="DUF6604 DOMAIN-CONTAINING PROTEIN"/>
    <property type="match status" value="1"/>
</dbReference>
<reference evidence="3" key="1">
    <citation type="submission" date="2022-09" db="EMBL/GenBank/DDBJ databases">
        <title>Fusarium specimens isolated from Avocado Roots.</title>
        <authorList>
            <person name="Stajich J."/>
            <person name="Roper C."/>
            <person name="Heimlech-Rivalta G."/>
        </authorList>
    </citation>
    <scope>NUCLEOTIDE SEQUENCE</scope>
    <source>
        <strain evidence="3">CF00095</strain>
    </source>
</reference>
<dbReference type="PANTHER" id="PTHR38795:SF1">
    <property type="entry name" value="DUF6604 DOMAIN-CONTAINING PROTEIN"/>
    <property type="match status" value="1"/>
</dbReference>
<dbReference type="InterPro" id="IPR046539">
    <property type="entry name" value="DUF6604"/>
</dbReference>
<evidence type="ECO:0000313" key="3">
    <source>
        <dbReference type="EMBL" id="KAJ4129856.1"/>
    </source>
</evidence>
<dbReference type="Proteomes" id="UP001152024">
    <property type="component" value="Unassembled WGS sequence"/>
</dbReference>
<proteinExistence type="predicted"/>
<comment type="caution">
    <text evidence="3">The sequence shown here is derived from an EMBL/GenBank/DDBJ whole genome shotgun (WGS) entry which is preliminary data.</text>
</comment>
<evidence type="ECO:0000313" key="4">
    <source>
        <dbReference type="Proteomes" id="UP001152024"/>
    </source>
</evidence>
<feature type="region of interest" description="Disordered" evidence="1">
    <location>
        <begin position="36"/>
        <end position="67"/>
    </location>
</feature>
<feature type="domain" description="DUF6604" evidence="2">
    <location>
        <begin position="11"/>
        <end position="270"/>
    </location>
</feature>
<gene>
    <name evidence="3" type="ORF">NW768_006826</name>
</gene>
<organism evidence="3 4">
    <name type="scientific">Fusarium equiseti</name>
    <name type="common">Fusarium scirpi</name>
    <dbReference type="NCBI Taxonomy" id="61235"/>
    <lineage>
        <taxon>Eukaryota</taxon>
        <taxon>Fungi</taxon>
        <taxon>Dikarya</taxon>
        <taxon>Ascomycota</taxon>
        <taxon>Pezizomycotina</taxon>
        <taxon>Sordariomycetes</taxon>
        <taxon>Hypocreomycetidae</taxon>
        <taxon>Hypocreales</taxon>
        <taxon>Nectriaceae</taxon>
        <taxon>Fusarium</taxon>
        <taxon>Fusarium incarnatum-equiseti species complex</taxon>
    </lineage>
</organism>
<keyword evidence="4" id="KW-1185">Reference proteome</keyword>
<evidence type="ECO:0000259" key="2">
    <source>
        <dbReference type="Pfam" id="PF20253"/>
    </source>
</evidence>